<gene>
    <name evidence="4" type="ORF">g.7492</name>
</gene>
<dbReference type="GO" id="GO:0006270">
    <property type="term" value="P:DNA replication initiation"/>
    <property type="evidence" value="ECO:0007669"/>
    <property type="project" value="TreeGrafter"/>
</dbReference>
<accession>A0A1B6DNY5</accession>
<feature type="non-terminal residue" evidence="4">
    <location>
        <position position="272"/>
    </location>
</feature>
<dbReference type="AlphaFoldDB" id="A0A1B6DNY5"/>
<proteinExistence type="predicted"/>
<organism evidence="4">
    <name type="scientific">Clastoptera arizonana</name>
    <name type="common">Arizona spittle bug</name>
    <dbReference type="NCBI Taxonomy" id="38151"/>
    <lineage>
        <taxon>Eukaryota</taxon>
        <taxon>Metazoa</taxon>
        <taxon>Ecdysozoa</taxon>
        <taxon>Arthropoda</taxon>
        <taxon>Hexapoda</taxon>
        <taxon>Insecta</taxon>
        <taxon>Pterygota</taxon>
        <taxon>Neoptera</taxon>
        <taxon>Paraneoptera</taxon>
        <taxon>Hemiptera</taxon>
        <taxon>Auchenorrhyncha</taxon>
        <taxon>Cercopoidea</taxon>
        <taxon>Clastopteridae</taxon>
        <taxon>Clastoptera</taxon>
    </lineage>
</organism>
<evidence type="ECO:0000313" key="4">
    <source>
        <dbReference type="EMBL" id="JAS27377.1"/>
    </source>
</evidence>
<keyword evidence="2" id="KW-0539">Nucleus</keyword>
<dbReference type="Pfam" id="PF08418">
    <property type="entry name" value="Pol_alpha_B_N"/>
    <property type="match status" value="1"/>
</dbReference>
<dbReference type="Gene3D" id="1.10.8.530">
    <property type="entry name" value="DNA polymerase alpha-primase, subunit B, N-terminal domain"/>
    <property type="match status" value="1"/>
</dbReference>
<dbReference type="InterPro" id="IPR016722">
    <property type="entry name" value="DNA_pol_alpha_bsu"/>
</dbReference>
<dbReference type="PANTHER" id="PTHR23061">
    <property type="entry name" value="DNA POLYMERASE 2 ALPHA 70 KDA SUBUNIT"/>
    <property type="match status" value="1"/>
</dbReference>
<reference evidence="4" key="1">
    <citation type="submission" date="2015-12" db="EMBL/GenBank/DDBJ databases">
        <title>De novo transcriptome assembly of four potential Pierce s Disease insect vectors from Arizona vineyards.</title>
        <authorList>
            <person name="Tassone E.E."/>
        </authorList>
    </citation>
    <scope>NUCLEOTIDE SEQUENCE</scope>
</reference>
<dbReference type="InterPro" id="IPR043034">
    <property type="entry name" value="DNA_pol_alpha_B_N_sf"/>
</dbReference>
<dbReference type="InterPro" id="IPR013627">
    <property type="entry name" value="Pol_alpha_B_N"/>
</dbReference>
<evidence type="ECO:0000256" key="2">
    <source>
        <dbReference type="ARBA" id="ARBA00023242"/>
    </source>
</evidence>
<dbReference type="GO" id="GO:0005658">
    <property type="term" value="C:alpha DNA polymerase:primase complex"/>
    <property type="evidence" value="ECO:0007669"/>
    <property type="project" value="TreeGrafter"/>
</dbReference>
<dbReference type="EMBL" id="GEDC01009921">
    <property type="protein sequence ID" value="JAS27377.1"/>
    <property type="molecule type" value="Transcribed_RNA"/>
</dbReference>
<dbReference type="PANTHER" id="PTHR23061:SF12">
    <property type="entry name" value="DNA POLYMERASE ALPHA SUBUNIT B"/>
    <property type="match status" value="1"/>
</dbReference>
<name>A0A1B6DNY5_9HEMI</name>
<protein>
    <recommendedName>
        <fullName evidence="3">DNA polymerase alpha subunit B N-terminal domain-containing protein</fullName>
    </recommendedName>
</protein>
<comment type="subcellular location">
    <subcellularLocation>
        <location evidence="1">Nucleus</location>
    </subcellularLocation>
</comment>
<evidence type="ECO:0000259" key="3">
    <source>
        <dbReference type="Pfam" id="PF08418"/>
    </source>
</evidence>
<evidence type="ECO:0000256" key="1">
    <source>
        <dbReference type="ARBA" id="ARBA00004123"/>
    </source>
</evidence>
<feature type="domain" description="DNA polymerase alpha subunit B N-terminal" evidence="3">
    <location>
        <begin position="6"/>
        <end position="72"/>
    </location>
</feature>
<sequence>MVTRDSLKNHFEELGIDVKEEVLDKCIEVCILHNIDETTFVETWMAFSIMNLSGNPPTIETVTLMERKELSKENTTSVTPNSKTSLSRCNSSTTKRFNLDIDLNTTPKSIRGQNAVECKTKNSNVLSPASHFIQATTILSNVSHKNLGQVLCDFGQEDKSCWMEDIPFDLGVYHCNDGSLNAQDKIMVESLNTKADVLRNVIEKIGKQIIVTNNLSAPSTYSNKAQSDVVYYGYIRSDCEEEFKEGSIILENTTGDKVKLEVKGLKHFALFP</sequence>